<proteinExistence type="predicted"/>
<keyword evidence="4" id="KW-1185">Reference proteome</keyword>
<reference evidence="4" key="1">
    <citation type="submission" date="2024-06" db="EMBL/GenBank/DDBJ databases">
        <title>Multi-omics analyses provide insights into the biosynthesis of the anticancer antibiotic pleurotin in Hohenbuehelia grisea.</title>
        <authorList>
            <person name="Weaver J.A."/>
            <person name="Alberti F."/>
        </authorList>
    </citation>
    <scope>NUCLEOTIDE SEQUENCE [LARGE SCALE GENOMIC DNA]</scope>
    <source>
        <strain evidence="4">T-177</strain>
    </source>
</reference>
<dbReference type="Proteomes" id="UP001556367">
    <property type="component" value="Unassembled WGS sequence"/>
</dbReference>
<feature type="domain" description="Arrestin C-terminal-like" evidence="2">
    <location>
        <begin position="471"/>
        <end position="660"/>
    </location>
</feature>
<dbReference type="EMBL" id="JASNQZ010000006">
    <property type="protein sequence ID" value="KAL0955875.1"/>
    <property type="molecule type" value="Genomic_DNA"/>
</dbReference>
<dbReference type="Pfam" id="PF00339">
    <property type="entry name" value="Arrestin_N"/>
    <property type="match status" value="1"/>
</dbReference>
<dbReference type="InterPro" id="IPR050357">
    <property type="entry name" value="Arrestin_domain-protein"/>
</dbReference>
<organism evidence="3 4">
    <name type="scientific">Hohenbuehelia grisea</name>
    <dbReference type="NCBI Taxonomy" id="104357"/>
    <lineage>
        <taxon>Eukaryota</taxon>
        <taxon>Fungi</taxon>
        <taxon>Dikarya</taxon>
        <taxon>Basidiomycota</taxon>
        <taxon>Agaricomycotina</taxon>
        <taxon>Agaricomycetes</taxon>
        <taxon>Agaricomycetidae</taxon>
        <taxon>Agaricales</taxon>
        <taxon>Pleurotineae</taxon>
        <taxon>Pleurotaceae</taxon>
        <taxon>Hohenbuehelia</taxon>
    </lineage>
</organism>
<gene>
    <name evidence="3" type="ORF">HGRIS_002074</name>
</gene>
<evidence type="ECO:0000313" key="3">
    <source>
        <dbReference type="EMBL" id="KAL0955875.1"/>
    </source>
</evidence>
<feature type="region of interest" description="Disordered" evidence="1">
    <location>
        <begin position="237"/>
        <end position="369"/>
    </location>
</feature>
<dbReference type="PANTHER" id="PTHR11188:SF17">
    <property type="entry name" value="FI21816P1"/>
    <property type="match status" value="1"/>
</dbReference>
<comment type="caution">
    <text evidence="3">The sequence shown here is derived from an EMBL/GenBank/DDBJ whole genome shotgun (WGS) entry which is preliminary data.</text>
</comment>
<sequence length="767" mass="86014">MPTADKPSKNSLSIRLAESAVFLRTNDFTGRSRDSRPALLRGLLVLEIVKPTRISSIDIHLTAKSSTAWPEGVGARRLEVTEEHTVFSASTVFFRAGPTPRRTASIGPGTRDEGVRDAYWEEDLPQSHTPNNEEPEGSDLSRRNTRASRRISADATYFQHSPFSHHEDLRLARTPPYTPTSTSPMLTPLERSVSTLNSPVISAHRPDDSAAQTLEDLRNALRLQPAHDALHHAYSLSPNGSFESPSFRTHRDASRSLSRRPSIEDIPEYEPGPSHQPNSANHISPARSGSVRPSESDDARNEHRGRKHHRFSLASVSSALMDVVRPASPRRQSRDHQREPSSDRHETRRGRSLEKGKEKMVGGRTSKERSSLAKFGEILKLDLDERKGEGHGWKEFKKGTYTYPISFQIPGHSPPTLQCSFGSVVWRLKATAHRPGAFHTKLTTSREVNVISSPDNDDTEDTENIIVERQWDDQLQYFICISGRSFYIGGTVPVQFTLMPLTKLKIYRISVYIEERIDYYTHMRRIARTDPINRVLLLSLKHDRKGAGPILPLVSDDAEAFKNSPLYQVAAEQDDASEMASQLMGPGPWSFHHDLQLPTSCNALRFTNRNRRSNITITHMLKCVMRVERGDDEQMDAKTGKRKLFDIVVQTPVQILSCRCNPDWISLPAYSESSEEWVSGSQRCPCDQHNKPANLPIARVDSSDSSVSTIAASFIDAITPQPPRRLDSLLDQNTLFERLVAGQESEAGEVPPSYDYVARHSTPLLAN</sequence>
<dbReference type="Pfam" id="PF02752">
    <property type="entry name" value="Arrestin_C"/>
    <property type="match status" value="1"/>
</dbReference>
<dbReference type="PANTHER" id="PTHR11188">
    <property type="entry name" value="ARRESTIN DOMAIN CONTAINING PROTEIN"/>
    <property type="match status" value="1"/>
</dbReference>
<dbReference type="Gene3D" id="2.60.40.640">
    <property type="match status" value="1"/>
</dbReference>
<dbReference type="SMART" id="SM01017">
    <property type="entry name" value="Arrestin_C"/>
    <property type="match status" value="1"/>
</dbReference>
<feature type="compositionally biased region" description="Basic and acidic residues" evidence="1">
    <location>
        <begin position="332"/>
        <end position="369"/>
    </location>
</feature>
<evidence type="ECO:0000313" key="4">
    <source>
        <dbReference type="Proteomes" id="UP001556367"/>
    </source>
</evidence>
<dbReference type="InterPro" id="IPR011021">
    <property type="entry name" value="Arrestin-like_N"/>
</dbReference>
<feature type="compositionally biased region" description="Polar residues" evidence="1">
    <location>
        <begin position="237"/>
        <end position="247"/>
    </location>
</feature>
<name>A0ABR3JK66_9AGAR</name>
<dbReference type="InterPro" id="IPR014752">
    <property type="entry name" value="Arrestin-like_C"/>
</dbReference>
<evidence type="ECO:0000256" key="1">
    <source>
        <dbReference type="SAM" id="MobiDB-lite"/>
    </source>
</evidence>
<accession>A0ABR3JK66</accession>
<evidence type="ECO:0000259" key="2">
    <source>
        <dbReference type="SMART" id="SM01017"/>
    </source>
</evidence>
<protein>
    <recommendedName>
        <fullName evidence="2">Arrestin C-terminal-like domain-containing protein</fullName>
    </recommendedName>
</protein>
<feature type="region of interest" description="Disordered" evidence="1">
    <location>
        <begin position="122"/>
        <end position="148"/>
    </location>
</feature>
<dbReference type="InterPro" id="IPR011022">
    <property type="entry name" value="Arrestin_C-like"/>
</dbReference>